<reference evidence="2 3" key="1">
    <citation type="journal article" date="2016" name="Nat. Commun.">
        <title>Thousands of microbial genomes shed light on interconnected biogeochemical processes in an aquifer system.</title>
        <authorList>
            <person name="Anantharaman K."/>
            <person name="Brown C.T."/>
            <person name="Hug L.A."/>
            <person name="Sharon I."/>
            <person name="Castelle C.J."/>
            <person name="Probst A.J."/>
            <person name="Thomas B.C."/>
            <person name="Singh A."/>
            <person name="Wilkins M.J."/>
            <person name="Karaoz U."/>
            <person name="Brodie E.L."/>
            <person name="Williams K.H."/>
            <person name="Hubbard S.S."/>
            <person name="Banfield J.F."/>
        </authorList>
    </citation>
    <scope>NUCLEOTIDE SEQUENCE [LARGE SCALE GENOMIC DNA]</scope>
</reference>
<dbReference type="CDD" id="cd02238">
    <property type="entry name" value="cupin_KdgF"/>
    <property type="match status" value="1"/>
</dbReference>
<dbReference type="EMBL" id="MGDI01000017">
    <property type="protein sequence ID" value="OGL54008.1"/>
    <property type="molecule type" value="Genomic_DNA"/>
</dbReference>
<evidence type="ECO:0000313" key="2">
    <source>
        <dbReference type="EMBL" id="OGL54008.1"/>
    </source>
</evidence>
<organism evidence="2 3">
    <name type="scientific">Candidatus Schekmanbacteria bacterium RIFCSPLOWO2_12_FULL_38_15</name>
    <dbReference type="NCBI Taxonomy" id="1817883"/>
    <lineage>
        <taxon>Bacteria</taxon>
        <taxon>Candidatus Schekmaniibacteriota</taxon>
    </lineage>
</organism>
<dbReference type="InterPro" id="IPR013096">
    <property type="entry name" value="Cupin_2"/>
</dbReference>
<accession>A0A1F7SLA2</accession>
<gene>
    <name evidence="2" type="ORF">A3G31_04055</name>
</gene>
<dbReference type="STRING" id="1817883.A3G31_04055"/>
<dbReference type="InterPro" id="IPR011051">
    <property type="entry name" value="RmlC_Cupin_sf"/>
</dbReference>
<dbReference type="Pfam" id="PF07883">
    <property type="entry name" value="Cupin_2"/>
    <property type="match status" value="1"/>
</dbReference>
<comment type="caution">
    <text evidence="2">The sequence shown here is derived from an EMBL/GenBank/DDBJ whole genome shotgun (WGS) entry which is preliminary data.</text>
</comment>
<protein>
    <submittedName>
        <fullName evidence="2">Cupin</fullName>
    </submittedName>
</protein>
<dbReference type="Proteomes" id="UP000178082">
    <property type="component" value="Unassembled WGS sequence"/>
</dbReference>
<evidence type="ECO:0000259" key="1">
    <source>
        <dbReference type="Pfam" id="PF07883"/>
    </source>
</evidence>
<dbReference type="PANTHER" id="PTHR40112:SF1">
    <property type="entry name" value="H2HPP ISOMERASE"/>
    <property type="match status" value="1"/>
</dbReference>
<dbReference type="InterPro" id="IPR052535">
    <property type="entry name" value="Bacilysin_H2HPP_isomerase"/>
</dbReference>
<dbReference type="SUPFAM" id="SSF51182">
    <property type="entry name" value="RmlC-like cupins"/>
    <property type="match status" value="1"/>
</dbReference>
<dbReference type="AlphaFoldDB" id="A0A1F7SLA2"/>
<name>A0A1F7SLA2_9BACT</name>
<evidence type="ECO:0000313" key="3">
    <source>
        <dbReference type="Proteomes" id="UP000178082"/>
    </source>
</evidence>
<feature type="domain" description="Cupin type-2" evidence="1">
    <location>
        <begin position="32"/>
        <end position="91"/>
    </location>
</feature>
<dbReference type="Gene3D" id="2.60.120.10">
    <property type="entry name" value="Jelly Rolls"/>
    <property type="match status" value="1"/>
</dbReference>
<proteinExistence type="predicted"/>
<dbReference type="InterPro" id="IPR014710">
    <property type="entry name" value="RmlC-like_jellyroll"/>
</dbReference>
<sequence>MIRKRNEVIKKEFKGVNFDVLAVGKRTMVAKMNYKDGDFVPFHTHPNEQSGYVISGRYRIKFENNDEIIEAGDSYSIPENIEHSIEIIEPGNVIDIFSPIRQDYL</sequence>
<dbReference type="PANTHER" id="PTHR40112">
    <property type="entry name" value="H2HPP ISOMERASE"/>
    <property type="match status" value="1"/>
</dbReference>